<dbReference type="SUPFAM" id="SSF46946">
    <property type="entry name" value="S13-like H2TH domain"/>
    <property type="match status" value="1"/>
</dbReference>
<gene>
    <name evidence="12" type="ORF">BAE44_0001132</name>
</gene>
<comment type="similarity">
    <text evidence="1">Belongs to the FPG family.</text>
</comment>
<dbReference type="GO" id="GO:0006284">
    <property type="term" value="P:base-excision repair"/>
    <property type="evidence" value="ECO:0007669"/>
    <property type="project" value="InterPro"/>
</dbReference>
<feature type="compositionally biased region" description="Polar residues" evidence="10">
    <location>
        <begin position="338"/>
        <end position="349"/>
    </location>
</feature>
<protein>
    <recommendedName>
        <fullName evidence="2">DNA-(apurinic or apyrimidinic site) lyase</fullName>
        <ecNumber evidence="2">4.2.99.18</ecNumber>
    </recommendedName>
</protein>
<dbReference type="PROSITE" id="PS51068">
    <property type="entry name" value="FPG_CAT"/>
    <property type="match status" value="1"/>
</dbReference>
<comment type="caution">
    <text evidence="12">The sequence shown here is derived from an EMBL/GenBank/DDBJ whole genome shotgun (WGS) entry which is preliminary data.</text>
</comment>
<organism evidence="12 13">
    <name type="scientific">Dichanthelium oligosanthes</name>
    <dbReference type="NCBI Taxonomy" id="888268"/>
    <lineage>
        <taxon>Eukaryota</taxon>
        <taxon>Viridiplantae</taxon>
        <taxon>Streptophyta</taxon>
        <taxon>Embryophyta</taxon>
        <taxon>Tracheophyta</taxon>
        <taxon>Spermatophyta</taxon>
        <taxon>Magnoliopsida</taxon>
        <taxon>Liliopsida</taxon>
        <taxon>Poales</taxon>
        <taxon>Poaceae</taxon>
        <taxon>PACMAD clade</taxon>
        <taxon>Panicoideae</taxon>
        <taxon>Panicodae</taxon>
        <taxon>Paniceae</taxon>
        <taxon>Dichantheliinae</taxon>
        <taxon>Dichanthelium</taxon>
    </lineage>
</organism>
<dbReference type="Gene3D" id="1.10.8.50">
    <property type="match status" value="1"/>
</dbReference>
<keyword evidence="8" id="KW-0511">Multifunctional enzyme</keyword>
<dbReference type="GO" id="GO:0003684">
    <property type="term" value="F:damaged DNA binding"/>
    <property type="evidence" value="ECO:0007669"/>
    <property type="project" value="InterPro"/>
</dbReference>
<dbReference type="STRING" id="888268.A0A1E5WKF5"/>
<dbReference type="GO" id="GO:0005634">
    <property type="term" value="C:nucleus"/>
    <property type="evidence" value="ECO:0007669"/>
    <property type="project" value="TreeGrafter"/>
</dbReference>
<dbReference type="SUPFAM" id="SSF81624">
    <property type="entry name" value="N-terminal domain of MutM-like DNA repair proteins"/>
    <property type="match status" value="1"/>
</dbReference>
<evidence type="ECO:0000259" key="11">
    <source>
        <dbReference type="PROSITE" id="PS51068"/>
    </source>
</evidence>
<feature type="compositionally biased region" description="Basic and acidic residues" evidence="10">
    <location>
        <begin position="269"/>
        <end position="281"/>
    </location>
</feature>
<evidence type="ECO:0000256" key="1">
    <source>
        <dbReference type="ARBA" id="ARBA00009409"/>
    </source>
</evidence>
<dbReference type="Pfam" id="PF21218">
    <property type="entry name" value="Fpg-like_C"/>
    <property type="match status" value="1"/>
</dbReference>
<evidence type="ECO:0000313" key="12">
    <source>
        <dbReference type="EMBL" id="OEL37849.1"/>
    </source>
</evidence>
<feature type="compositionally biased region" description="Low complexity" evidence="10">
    <location>
        <begin position="299"/>
        <end position="308"/>
    </location>
</feature>
<evidence type="ECO:0000256" key="4">
    <source>
        <dbReference type="ARBA" id="ARBA00022801"/>
    </source>
</evidence>
<dbReference type="AlphaFoldDB" id="A0A1E5WKF5"/>
<keyword evidence="9" id="KW-0326">Glycosidase</keyword>
<evidence type="ECO:0000256" key="7">
    <source>
        <dbReference type="ARBA" id="ARBA00023239"/>
    </source>
</evidence>
<dbReference type="GO" id="GO:0140078">
    <property type="term" value="F:class I DNA-(apurinic or apyrimidinic site) endonuclease activity"/>
    <property type="evidence" value="ECO:0007669"/>
    <property type="project" value="UniProtKB-EC"/>
</dbReference>
<feature type="compositionally biased region" description="Acidic residues" evidence="10">
    <location>
        <begin position="351"/>
        <end position="361"/>
    </location>
</feature>
<dbReference type="GO" id="GO:0019104">
    <property type="term" value="F:DNA N-glycosylase activity"/>
    <property type="evidence" value="ECO:0007669"/>
    <property type="project" value="InterPro"/>
</dbReference>
<keyword evidence="6" id="KW-0234">DNA repair</keyword>
<dbReference type="InterPro" id="IPR010979">
    <property type="entry name" value="Ribosomal_uS13-like_H2TH"/>
</dbReference>
<evidence type="ECO:0000313" key="13">
    <source>
        <dbReference type="Proteomes" id="UP000095767"/>
    </source>
</evidence>
<evidence type="ECO:0000256" key="2">
    <source>
        <dbReference type="ARBA" id="ARBA00012720"/>
    </source>
</evidence>
<proteinExistence type="inferred from homology"/>
<keyword evidence="5" id="KW-0238">DNA-binding</keyword>
<dbReference type="SMART" id="SM00898">
    <property type="entry name" value="Fapy_DNA_glyco"/>
    <property type="match status" value="1"/>
</dbReference>
<reference evidence="12 13" key="1">
    <citation type="submission" date="2016-09" db="EMBL/GenBank/DDBJ databases">
        <title>The draft genome of Dichanthelium oligosanthes: A C3 panicoid grass species.</title>
        <authorList>
            <person name="Studer A.J."/>
            <person name="Schnable J.C."/>
            <person name="Brutnell T.P."/>
        </authorList>
    </citation>
    <scope>NUCLEOTIDE SEQUENCE [LARGE SCALE GENOMIC DNA]</scope>
    <source>
        <strain evidence="13">cv. Kellogg 1175</strain>
        <tissue evidence="12">Leaf</tissue>
    </source>
</reference>
<dbReference type="GO" id="GO:0008270">
    <property type="term" value="F:zinc ion binding"/>
    <property type="evidence" value="ECO:0007669"/>
    <property type="project" value="InterPro"/>
</dbReference>
<dbReference type="PANTHER" id="PTHR22993:SF28">
    <property type="entry name" value="OS08G0304900 PROTEIN"/>
    <property type="match status" value="1"/>
</dbReference>
<dbReference type="Gene3D" id="3.20.190.10">
    <property type="entry name" value="MutM-like, N-terminal"/>
    <property type="match status" value="1"/>
</dbReference>
<evidence type="ECO:0000256" key="3">
    <source>
        <dbReference type="ARBA" id="ARBA00022763"/>
    </source>
</evidence>
<dbReference type="InterPro" id="IPR035937">
    <property type="entry name" value="FPG_N"/>
</dbReference>
<keyword evidence="7" id="KW-0456">Lyase</keyword>
<feature type="domain" description="Formamidopyrimidine-DNA glycosylase catalytic" evidence="11">
    <location>
        <begin position="2"/>
        <end position="123"/>
    </location>
</feature>
<dbReference type="PANTHER" id="PTHR22993">
    <property type="entry name" value="FORMAMIDOPYRIMIDINE-DNA GLYCOSYLASE"/>
    <property type="match status" value="1"/>
</dbReference>
<keyword evidence="4" id="KW-0378">Hydrolase</keyword>
<dbReference type="SMART" id="SM01232">
    <property type="entry name" value="H2TH"/>
    <property type="match status" value="1"/>
</dbReference>
<evidence type="ECO:0000256" key="8">
    <source>
        <dbReference type="ARBA" id="ARBA00023268"/>
    </source>
</evidence>
<dbReference type="EC" id="4.2.99.18" evidence="2"/>
<dbReference type="EMBL" id="LWDX02003962">
    <property type="protein sequence ID" value="OEL37849.1"/>
    <property type="molecule type" value="Genomic_DNA"/>
</dbReference>
<keyword evidence="13" id="KW-1185">Reference proteome</keyword>
<evidence type="ECO:0000256" key="10">
    <source>
        <dbReference type="SAM" id="MobiDB-lite"/>
    </source>
</evidence>
<dbReference type="InterPro" id="IPR049332">
    <property type="entry name" value="Fpg-like_C"/>
</dbReference>
<keyword evidence="3" id="KW-0227">DNA damage</keyword>
<accession>A0A1E5WKF5</accession>
<evidence type="ECO:0000256" key="6">
    <source>
        <dbReference type="ARBA" id="ARBA00023204"/>
    </source>
</evidence>
<dbReference type="Proteomes" id="UP000095767">
    <property type="component" value="Unassembled WGS sequence"/>
</dbReference>
<dbReference type="InterPro" id="IPR012319">
    <property type="entry name" value="FPG_cat"/>
</dbReference>
<evidence type="ECO:0000256" key="5">
    <source>
        <dbReference type="ARBA" id="ARBA00023125"/>
    </source>
</evidence>
<sequence>MPELPEVEAARRALQEHCVGKRIVRCAAADDTKVIDGVAPDRLEAALTGRTIAAVRRKGKNMWLELDSPPHPTFQFGPFPPAFPPPNCFRWVSFPFFTALDRFLALQMDDGLEFSFTDKRRFAKIRLVDDVILYQAVPPISELGPDALFEPMKRDDFMKSLGRKNVPIKSLLLDQARIHPMQTASKIPKDKCDTLHQCIKEVIDKSLEVGADSSQFPENWIFHSREKKPGKAFVDGKKIDFITVGGRTSAYVPELQKLDGADAATSRSKRSEDKENDDDKKPRKGINAPKPAKGRVKAAKGSSNKAANTSDDGDEENYEQEGAKPAKRGRKQSARAANVSTKNAGSTNGDEATDEDQEADEDAKPAKRGRKPIEKTMKGASNEADDKIEAKPGKRRGQKKQTSAAKSLPNRVQDDGPARRPQRKAQQT</sequence>
<dbReference type="Pfam" id="PF01149">
    <property type="entry name" value="Fapy_DNA_glyco"/>
    <property type="match status" value="1"/>
</dbReference>
<dbReference type="InterPro" id="IPR015886">
    <property type="entry name" value="H2TH_FPG"/>
</dbReference>
<evidence type="ECO:0000256" key="9">
    <source>
        <dbReference type="ARBA" id="ARBA00023295"/>
    </source>
</evidence>
<feature type="region of interest" description="Disordered" evidence="10">
    <location>
        <begin position="260"/>
        <end position="428"/>
    </location>
</feature>
<name>A0A1E5WKF5_9POAL</name>
<dbReference type="OrthoDB" id="444592at2759"/>